<dbReference type="RefSeq" id="WP_148781233.1">
    <property type="nucleotide sequence ID" value="NZ_VNHU01000001.1"/>
</dbReference>
<sequence>MKKEFIFIVSFVLLFVGCTTTKSTTPTGFTSLQIIPKQCEAPWQQNEGNSNEERLENYLKTRSIELLTYSQKSTDMMACAACGCPGTILYSITIPEKDKAVLIKQGFTEVVKK</sequence>
<evidence type="ECO:0000313" key="1">
    <source>
        <dbReference type="EMBL" id="TYP77216.1"/>
    </source>
</evidence>
<dbReference type="EMBL" id="VNHU01000001">
    <property type="protein sequence ID" value="TYP77216.1"/>
    <property type="molecule type" value="Genomic_DNA"/>
</dbReference>
<dbReference type="OrthoDB" id="1162621at2"/>
<dbReference type="AlphaFoldDB" id="A0A5S5CG02"/>
<organism evidence="1 2">
    <name type="scientific">Aquimarina intermedia</name>
    <dbReference type="NCBI Taxonomy" id="350814"/>
    <lineage>
        <taxon>Bacteria</taxon>
        <taxon>Pseudomonadati</taxon>
        <taxon>Bacteroidota</taxon>
        <taxon>Flavobacteriia</taxon>
        <taxon>Flavobacteriales</taxon>
        <taxon>Flavobacteriaceae</taxon>
        <taxon>Aquimarina</taxon>
    </lineage>
</organism>
<gene>
    <name evidence="1" type="ORF">BD809_101367</name>
</gene>
<evidence type="ECO:0008006" key="3">
    <source>
        <dbReference type="Google" id="ProtNLM"/>
    </source>
</evidence>
<evidence type="ECO:0000313" key="2">
    <source>
        <dbReference type="Proteomes" id="UP000324376"/>
    </source>
</evidence>
<comment type="caution">
    <text evidence="1">The sequence shown here is derived from an EMBL/GenBank/DDBJ whole genome shotgun (WGS) entry which is preliminary data.</text>
</comment>
<proteinExistence type="predicted"/>
<protein>
    <recommendedName>
        <fullName evidence="3">Lipoprotein</fullName>
    </recommendedName>
</protein>
<reference evidence="1 2" key="1">
    <citation type="submission" date="2019-07" db="EMBL/GenBank/DDBJ databases">
        <title>Genomic Encyclopedia of Archaeal and Bacterial Type Strains, Phase II (KMG-II): from individual species to whole genera.</title>
        <authorList>
            <person name="Goeker M."/>
        </authorList>
    </citation>
    <scope>NUCLEOTIDE SEQUENCE [LARGE SCALE GENOMIC DNA]</scope>
    <source>
        <strain evidence="1 2">DSM 17527</strain>
    </source>
</reference>
<keyword evidence="2" id="KW-1185">Reference proteome</keyword>
<dbReference type="Proteomes" id="UP000324376">
    <property type="component" value="Unassembled WGS sequence"/>
</dbReference>
<name>A0A5S5CG02_9FLAO</name>
<accession>A0A5S5CG02</accession>
<dbReference type="PROSITE" id="PS51257">
    <property type="entry name" value="PROKAR_LIPOPROTEIN"/>
    <property type="match status" value="1"/>
</dbReference>